<accession>A0A150GXQ9</accession>
<dbReference type="GO" id="GO:0005794">
    <property type="term" value="C:Golgi apparatus"/>
    <property type="evidence" value="ECO:0007669"/>
    <property type="project" value="TreeGrafter"/>
</dbReference>
<dbReference type="GO" id="GO:0052325">
    <property type="term" value="P:cell wall pectin biosynthetic process"/>
    <property type="evidence" value="ECO:0007669"/>
    <property type="project" value="TreeGrafter"/>
</dbReference>
<evidence type="ECO:0000313" key="4">
    <source>
        <dbReference type="Proteomes" id="UP000075714"/>
    </source>
</evidence>
<feature type="region of interest" description="Disordered" evidence="1">
    <location>
        <begin position="150"/>
        <end position="269"/>
    </location>
</feature>
<feature type="compositionally biased region" description="Low complexity" evidence="1">
    <location>
        <begin position="150"/>
        <end position="180"/>
    </location>
</feature>
<dbReference type="Proteomes" id="UP000075714">
    <property type="component" value="Unassembled WGS sequence"/>
</dbReference>
<dbReference type="OrthoDB" id="540503at2759"/>
<comment type="caution">
    <text evidence="3">The sequence shown here is derived from an EMBL/GenBank/DDBJ whole genome shotgun (WGS) entry which is preliminary data.</text>
</comment>
<evidence type="ECO:0000313" key="3">
    <source>
        <dbReference type="EMBL" id="KXZ54677.1"/>
    </source>
</evidence>
<sequence>MHKQTKAAVDVPHGLPRREAQAGAAVDGGVTPSSGEQSGQQAQAARGTPSPSGQQQQPHQAQEATSSGSGQSPAQGQPAGGQATPQPQQQQQGGEQQVQQRHSLPLAEGSADPVDDGPDYTDDGRTGLWVERGHRASGDLAVDYEDDVAAAAAAAAAAASTAAGTAAAAAGETATAAGAGSQRPQRTAAEAAGPSGATAAAAGGTGGDAGGAGAGAAVALAGDEDGGPTDYRDTGDEVLEGAVAGGGGGGGDDDYERDEGQAAATEGSAKEAGGAAAEAAAKAVVAAKAAAAAELAGGAAALDATAAADAADPWVNTTRGCGALSAELLSRWAVNGTVLLTLTNSVMFHNFGDTWLHHVRKAGITYWVLAVADNHTAHLVHSRGAHQCFLVQENEIDNTNATFKWGSRSWQLTTWQKVLVVRHVHQLGFNVINSDIDVVWLRNPLHHFLVKYPEPDYWVSMDPITTRNPLGDDGPEAGITVHHYMNTGVYFLRQTPGGRALIDKWYSIRREMQGRGYHDQDGLYQYLSKHPEVINFTSRLSTVLDGATRLAQLPASLFQNGYSHCINQLHKLHGFQPFEVHFVWVWGGNTGKISRMREQRYYIDPPPYYEEPLLVSYDVLPIQDPEGFNDWNDTEAMVMTHLTALDSQLTDTWHGFALAALLNRTVILPKMKCYCIQNWFENPQCRLPGEPHTRFPLSPACPADFIFNMDDLSRLTVHGRRLGWREFSFLDNERTPEEVKNRPLVVTAKAGAAGAFLEGSTLTIPAGLTSDQLSQILLPYVRPAAGAPPPRRVHFTNPRLAFGGWTDPRAAEEYDAAVLHLGVRWCCRPEKVAKAAGKELHHQLQVRRTQQLQLPAATAGAGSAAAAAATR</sequence>
<keyword evidence="4" id="KW-1185">Reference proteome</keyword>
<dbReference type="Pfam" id="PF03407">
    <property type="entry name" value="Nucleotid_trans"/>
    <property type="match status" value="1"/>
</dbReference>
<evidence type="ECO:0000256" key="1">
    <source>
        <dbReference type="SAM" id="MobiDB-lite"/>
    </source>
</evidence>
<feature type="compositionally biased region" description="Gly residues" evidence="1">
    <location>
        <begin position="203"/>
        <end position="214"/>
    </location>
</feature>
<dbReference type="EMBL" id="LSYV01000005">
    <property type="protein sequence ID" value="KXZ54677.1"/>
    <property type="molecule type" value="Genomic_DNA"/>
</dbReference>
<dbReference type="InterPro" id="IPR053250">
    <property type="entry name" value="Glycosyltransferase_77"/>
</dbReference>
<dbReference type="GO" id="GO:0052636">
    <property type="term" value="F:arabinosyltransferase activity"/>
    <property type="evidence" value="ECO:0007669"/>
    <property type="project" value="TreeGrafter"/>
</dbReference>
<proteinExistence type="predicted"/>
<feature type="compositionally biased region" description="Low complexity" evidence="1">
    <location>
        <begin position="187"/>
        <end position="202"/>
    </location>
</feature>
<organism evidence="3 4">
    <name type="scientific">Gonium pectorale</name>
    <name type="common">Green alga</name>
    <dbReference type="NCBI Taxonomy" id="33097"/>
    <lineage>
        <taxon>Eukaryota</taxon>
        <taxon>Viridiplantae</taxon>
        <taxon>Chlorophyta</taxon>
        <taxon>core chlorophytes</taxon>
        <taxon>Chlorophyceae</taxon>
        <taxon>CS clade</taxon>
        <taxon>Chlamydomonadales</taxon>
        <taxon>Volvocaceae</taxon>
        <taxon>Gonium</taxon>
    </lineage>
</organism>
<feature type="compositionally biased region" description="Low complexity" evidence="1">
    <location>
        <begin position="54"/>
        <end position="100"/>
    </location>
</feature>
<dbReference type="PANTHER" id="PTHR46936:SF1">
    <property type="entry name" value="ARABINOSYLTRANSFERASE XEG113"/>
    <property type="match status" value="1"/>
</dbReference>
<dbReference type="InterPro" id="IPR005069">
    <property type="entry name" value="Nucl-diP-sugar_transferase"/>
</dbReference>
<feature type="domain" description="Nucleotide-diphospho-sugar transferase" evidence="2">
    <location>
        <begin position="364"/>
        <end position="596"/>
    </location>
</feature>
<evidence type="ECO:0000259" key="2">
    <source>
        <dbReference type="Pfam" id="PF03407"/>
    </source>
</evidence>
<dbReference type="PANTHER" id="PTHR46936">
    <property type="entry name" value="ARABINOSYLTRANSFERASE XEG113"/>
    <property type="match status" value="1"/>
</dbReference>
<dbReference type="AlphaFoldDB" id="A0A150GXQ9"/>
<feature type="region of interest" description="Disordered" evidence="1">
    <location>
        <begin position="1"/>
        <end position="128"/>
    </location>
</feature>
<name>A0A150GXQ9_GONPE</name>
<gene>
    <name evidence="3" type="ORF">GPECTOR_4g743</name>
</gene>
<protein>
    <recommendedName>
        <fullName evidence="2">Nucleotide-diphospho-sugar transferase domain-containing protein</fullName>
    </recommendedName>
</protein>
<feature type="compositionally biased region" description="Low complexity" evidence="1">
    <location>
        <begin position="33"/>
        <end position="47"/>
    </location>
</feature>
<reference evidence="4" key="1">
    <citation type="journal article" date="2016" name="Nat. Commun.">
        <title>The Gonium pectorale genome demonstrates co-option of cell cycle regulation during the evolution of multicellularity.</title>
        <authorList>
            <person name="Hanschen E.R."/>
            <person name="Marriage T.N."/>
            <person name="Ferris P.J."/>
            <person name="Hamaji T."/>
            <person name="Toyoda A."/>
            <person name="Fujiyama A."/>
            <person name="Neme R."/>
            <person name="Noguchi H."/>
            <person name="Minakuchi Y."/>
            <person name="Suzuki M."/>
            <person name="Kawai-Toyooka H."/>
            <person name="Smith D.R."/>
            <person name="Sparks H."/>
            <person name="Anderson J."/>
            <person name="Bakaric R."/>
            <person name="Luria V."/>
            <person name="Karger A."/>
            <person name="Kirschner M.W."/>
            <person name="Durand P.M."/>
            <person name="Michod R.E."/>
            <person name="Nozaki H."/>
            <person name="Olson B.J."/>
        </authorList>
    </citation>
    <scope>NUCLEOTIDE SEQUENCE [LARGE SCALE GENOMIC DNA]</scope>
    <source>
        <strain evidence="4">NIES-2863</strain>
    </source>
</reference>